<evidence type="ECO:0000256" key="1">
    <source>
        <dbReference type="SAM" id="MobiDB-lite"/>
    </source>
</evidence>
<evidence type="ECO:0000313" key="3">
    <source>
        <dbReference type="EMBL" id="GDY71455.1"/>
    </source>
</evidence>
<name>A0A4D4MID8_STRAX</name>
<accession>A0A4D4MID8</accession>
<reference evidence="3 4" key="1">
    <citation type="submission" date="2019-04" db="EMBL/GenBank/DDBJ databases">
        <title>Draft genome sequences of Streptomyces avermitilis ATCC 31267.</title>
        <authorList>
            <person name="Komaki H."/>
            <person name="Tamura T."/>
            <person name="Hosoyama A."/>
        </authorList>
    </citation>
    <scope>NUCLEOTIDE SEQUENCE [LARGE SCALE GENOMIC DNA]</scope>
    <source>
        <strain evidence="3 4">ATCC 31267</strain>
    </source>
</reference>
<proteinExistence type="predicted"/>
<evidence type="ECO:0000313" key="4">
    <source>
        <dbReference type="Proteomes" id="UP000299211"/>
    </source>
</evidence>
<sequence>MTAPLPRTAHEVRLTAIPEGLPTREHFTVVKTPLPEPGAGQVLVRNRHFLVFPGLRTLIGGEVNGLPLPPLRSGDTLFGPAVGEVVAAPADSPLRTGDAVVHMLGWREYALVTATECTPVDGTLPDPVAHLSPDRPPTEH</sequence>
<evidence type="ECO:0000259" key="2">
    <source>
        <dbReference type="Pfam" id="PF16884"/>
    </source>
</evidence>
<organism evidence="3 4">
    <name type="scientific">Streptomyces avermitilis</name>
    <dbReference type="NCBI Taxonomy" id="33903"/>
    <lineage>
        <taxon>Bacteria</taxon>
        <taxon>Bacillati</taxon>
        <taxon>Actinomycetota</taxon>
        <taxon>Actinomycetes</taxon>
        <taxon>Kitasatosporales</taxon>
        <taxon>Streptomycetaceae</taxon>
        <taxon>Streptomyces</taxon>
    </lineage>
</organism>
<dbReference type="Gene3D" id="3.90.180.10">
    <property type="entry name" value="Medium-chain alcohol dehydrogenases, catalytic domain"/>
    <property type="match status" value="1"/>
</dbReference>
<feature type="domain" description="Oxidoreductase N-terminal" evidence="2">
    <location>
        <begin position="11"/>
        <end position="120"/>
    </location>
</feature>
<dbReference type="Proteomes" id="UP000299211">
    <property type="component" value="Unassembled WGS sequence"/>
</dbReference>
<dbReference type="InterPro" id="IPR011032">
    <property type="entry name" value="GroES-like_sf"/>
</dbReference>
<dbReference type="SUPFAM" id="SSF50129">
    <property type="entry name" value="GroES-like"/>
    <property type="match status" value="1"/>
</dbReference>
<gene>
    <name evidence="3" type="ORF">SAV31267_009400</name>
</gene>
<dbReference type="InterPro" id="IPR041694">
    <property type="entry name" value="ADH_N_2"/>
</dbReference>
<feature type="region of interest" description="Disordered" evidence="1">
    <location>
        <begin position="121"/>
        <end position="140"/>
    </location>
</feature>
<comment type="caution">
    <text evidence="3">The sequence shown here is derived from an EMBL/GenBank/DDBJ whole genome shotgun (WGS) entry which is preliminary data.</text>
</comment>
<protein>
    <recommendedName>
        <fullName evidence="2">Oxidoreductase N-terminal domain-containing protein</fullName>
    </recommendedName>
</protein>
<dbReference type="Pfam" id="PF16884">
    <property type="entry name" value="ADH_N_2"/>
    <property type="match status" value="1"/>
</dbReference>
<dbReference type="AlphaFoldDB" id="A0A4D4MID8"/>
<dbReference type="EMBL" id="BJHY01000001">
    <property type="protein sequence ID" value="GDY71455.1"/>
    <property type="molecule type" value="Genomic_DNA"/>
</dbReference>